<name>A0ABR7RJR8_9PROT</name>
<dbReference type="Proteomes" id="UP000626026">
    <property type="component" value="Unassembled WGS sequence"/>
</dbReference>
<gene>
    <name evidence="2" type="ORF">IBL26_08245</name>
</gene>
<dbReference type="RefSeq" id="WP_187783991.1">
    <property type="nucleotide sequence ID" value="NZ_JACTVA010000010.1"/>
</dbReference>
<comment type="caution">
    <text evidence="2">The sequence shown here is derived from an EMBL/GenBank/DDBJ whole genome shotgun (WGS) entry which is preliminary data.</text>
</comment>
<dbReference type="SMART" id="SM00530">
    <property type="entry name" value="HTH_XRE"/>
    <property type="match status" value="1"/>
</dbReference>
<evidence type="ECO:0000313" key="3">
    <source>
        <dbReference type="Proteomes" id="UP000626026"/>
    </source>
</evidence>
<organism evidence="2 3">
    <name type="scientific">Teichococcus aerophilus</name>
    <dbReference type="NCBI Taxonomy" id="1224513"/>
    <lineage>
        <taxon>Bacteria</taxon>
        <taxon>Pseudomonadati</taxon>
        <taxon>Pseudomonadota</taxon>
        <taxon>Alphaproteobacteria</taxon>
        <taxon>Acetobacterales</taxon>
        <taxon>Roseomonadaceae</taxon>
        <taxon>Roseomonas</taxon>
    </lineage>
</organism>
<proteinExistence type="predicted"/>
<dbReference type="EMBL" id="JACTVA010000010">
    <property type="protein sequence ID" value="MBC9206824.1"/>
    <property type="molecule type" value="Genomic_DNA"/>
</dbReference>
<keyword evidence="3" id="KW-1185">Reference proteome</keyword>
<dbReference type="CDD" id="cd00093">
    <property type="entry name" value="HTH_XRE"/>
    <property type="match status" value="1"/>
</dbReference>
<sequence length="133" mass="14203">MPAFSNPLSHRGPAGAEYRVELGRWLQGLRAKVGLTQRQLAELVGMDGCSGISAIETGRNSLPPDRMLAFADALEVEPRLFTAKVLQFTHPHAAALLLGSDPRKAFANVLSKVPARQWDPSNSREASCGGPAG</sequence>
<dbReference type="Pfam" id="PF13560">
    <property type="entry name" value="HTH_31"/>
    <property type="match status" value="1"/>
</dbReference>
<evidence type="ECO:0000259" key="1">
    <source>
        <dbReference type="PROSITE" id="PS50943"/>
    </source>
</evidence>
<reference evidence="2 3" key="1">
    <citation type="journal article" date="2013" name="Int. J. Syst. Evol. Microbiol.">
        <title>Roseomonas aerophila sp. nov., isolated from air.</title>
        <authorList>
            <person name="Kim S.J."/>
            <person name="Weon H.Y."/>
            <person name="Ahn J.H."/>
            <person name="Hong S.B."/>
            <person name="Seok S.J."/>
            <person name="Whang K.S."/>
            <person name="Kwon S.W."/>
        </authorList>
    </citation>
    <scope>NUCLEOTIDE SEQUENCE [LARGE SCALE GENOMIC DNA]</scope>
    <source>
        <strain evidence="2 3">NBRC 108923</strain>
    </source>
</reference>
<dbReference type="InterPro" id="IPR001387">
    <property type="entry name" value="Cro/C1-type_HTH"/>
</dbReference>
<dbReference type="PROSITE" id="PS50943">
    <property type="entry name" value="HTH_CROC1"/>
    <property type="match status" value="1"/>
</dbReference>
<dbReference type="InterPro" id="IPR010982">
    <property type="entry name" value="Lambda_DNA-bd_dom_sf"/>
</dbReference>
<dbReference type="Gene3D" id="1.10.260.40">
    <property type="entry name" value="lambda repressor-like DNA-binding domains"/>
    <property type="match status" value="1"/>
</dbReference>
<dbReference type="SUPFAM" id="SSF47413">
    <property type="entry name" value="lambda repressor-like DNA-binding domains"/>
    <property type="match status" value="1"/>
</dbReference>
<accession>A0ABR7RJR8</accession>
<protein>
    <submittedName>
        <fullName evidence="2">Helix-turn-helix transcriptional regulator</fullName>
    </submittedName>
</protein>
<feature type="domain" description="HTH cro/C1-type" evidence="1">
    <location>
        <begin position="26"/>
        <end position="81"/>
    </location>
</feature>
<evidence type="ECO:0000313" key="2">
    <source>
        <dbReference type="EMBL" id="MBC9206824.1"/>
    </source>
</evidence>